<dbReference type="Proteomes" id="UP001479436">
    <property type="component" value="Unassembled WGS sequence"/>
</dbReference>
<evidence type="ECO:0000256" key="1">
    <source>
        <dbReference type="SAM" id="MobiDB-lite"/>
    </source>
</evidence>
<dbReference type="InterPro" id="IPR058936">
    <property type="entry name" value="At4g15545-like"/>
</dbReference>
<dbReference type="InterPro" id="IPR058935">
    <property type="entry name" value="At4g15545-like_C"/>
</dbReference>
<organism evidence="3 4">
    <name type="scientific">Basidiobolus ranarum</name>
    <dbReference type="NCBI Taxonomy" id="34480"/>
    <lineage>
        <taxon>Eukaryota</taxon>
        <taxon>Fungi</taxon>
        <taxon>Fungi incertae sedis</taxon>
        <taxon>Zoopagomycota</taxon>
        <taxon>Entomophthoromycotina</taxon>
        <taxon>Basidiobolomycetes</taxon>
        <taxon>Basidiobolales</taxon>
        <taxon>Basidiobolaceae</taxon>
        <taxon>Basidiobolus</taxon>
    </lineage>
</organism>
<protein>
    <recommendedName>
        <fullName evidence="2">At4g15545-like C-terminal domain-containing protein</fullName>
    </recommendedName>
</protein>
<proteinExistence type="predicted"/>
<comment type="caution">
    <text evidence="3">The sequence shown here is derived from an EMBL/GenBank/DDBJ whole genome shotgun (WGS) entry which is preliminary data.</text>
</comment>
<feature type="domain" description="At4g15545-like C-terminal" evidence="2">
    <location>
        <begin position="109"/>
        <end position="171"/>
    </location>
</feature>
<dbReference type="PANTHER" id="PTHR47383:SF8">
    <property type="entry name" value="OS01G0768300 PROTEIN"/>
    <property type="match status" value="1"/>
</dbReference>
<dbReference type="EMBL" id="JASJQH010006894">
    <property type="protein sequence ID" value="KAK9728592.1"/>
    <property type="molecule type" value="Genomic_DNA"/>
</dbReference>
<evidence type="ECO:0000313" key="3">
    <source>
        <dbReference type="EMBL" id="KAK9728592.1"/>
    </source>
</evidence>
<evidence type="ECO:0000259" key="2">
    <source>
        <dbReference type="Pfam" id="PF25972"/>
    </source>
</evidence>
<reference evidence="3 4" key="1">
    <citation type="submission" date="2023-04" db="EMBL/GenBank/DDBJ databases">
        <title>Genome of Basidiobolus ranarum AG-B5.</title>
        <authorList>
            <person name="Stajich J.E."/>
            <person name="Carter-House D."/>
            <person name="Gryganskyi A."/>
        </authorList>
    </citation>
    <scope>NUCLEOTIDE SEQUENCE [LARGE SCALE GENOMIC DNA]</scope>
    <source>
        <strain evidence="3 4">AG-B5</strain>
    </source>
</reference>
<accession>A0ABR2WAD7</accession>
<feature type="compositionally biased region" description="Low complexity" evidence="1">
    <location>
        <begin position="54"/>
        <end position="68"/>
    </location>
</feature>
<sequence length="172" mass="19307">MVSKLNSFRQNLVQQLANDGGLDPLDRVNEIEPGTISDLQEELSHQLSGLNVQDIPDSSPIDIPSSSDNSRPLRSRASNSGQSRPSHSVRFEASSLRSNEPDSTRMSSSVNGKDFFRKARRILSYDEFTSLISNVKAYNSREQTKARTINNVSRILLPKYSELYSQFENLIT</sequence>
<name>A0ABR2WAD7_9FUNG</name>
<dbReference type="PANTHER" id="PTHR47383">
    <property type="entry name" value="OS03G0659800 PROTEIN"/>
    <property type="match status" value="1"/>
</dbReference>
<gene>
    <name evidence="3" type="ORF">K7432_000941</name>
</gene>
<feature type="region of interest" description="Disordered" evidence="1">
    <location>
        <begin position="51"/>
        <end position="110"/>
    </location>
</feature>
<feature type="compositionally biased region" description="Polar residues" evidence="1">
    <location>
        <begin position="69"/>
        <end position="86"/>
    </location>
</feature>
<keyword evidence="4" id="KW-1185">Reference proteome</keyword>
<evidence type="ECO:0000313" key="4">
    <source>
        <dbReference type="Proteomes" id="UP001479436"/>
    </source>
</evidence>
<dbReference type="Pfam" id="PF25972">
    <property type="entry name" value="At4g15545_C"/>
    <property type="match status" value="1"/>
</dbReference>